<dbReference type="SUPFAM" id="SSF54060">
    <property type="entry name" value="His-Me finger endonucleases"/>
    <property type="match status" value="1"/>
</dbReference>
<dbReference type="PANTHER" id="PTHR13966">
    <property type="entry name" value="ENDONUCLEASE RELATED"/>
    <property type="match status" value="1"/>
</dbReference>
<gene>
    <name evidence="5" type="ORF">AX660_19370</name>
</gene>
<feature type="domain" description="ENPP1-3/EXOG-like endonuclease/phosphodiesterase" evidence="3">
    <location>
        <begin position="1"/>
        <end position="145"/>
    </location>
</feature>
<accession>A0A148KN15</accession>
<evidence type="ECO:0000259" key="4">
    <source>
        <dbReference type="SMART" id="SM00892"/>
    </source>
</evidence>
<dbReference type="SMART" id="SM00892">
    <property type="entry name" value="Endonuclease_NS"/>
    <property type="match status" value="1"/>
</dbReference>
<dbReference type="InterPro" id="IPR040255">
    <property type="entry name" value="Non-specific_endonuclease"/>
</dbReference>
<dbReference type="Proteomes" id="UP000070299">
    <property type="component" value="Unassembled WGS sequence"/>
</dbReference>
<evidence type="ECO:0000256" key="2">
    <source>
        <dbReference type="PIRSR" id="PIRSR640255-2"/>
    </source>
</evidence>
<evidence type="ECO:0000259" key="3">
    <source>
        <dbReference type="SMART" id="SM00477"/>
    </source>
</evidence>
<dbReference type="RefSeq" id="WP_068379072.1">
    <property type="nucleotide sequence ID" value="NZ_LSNE01000009.1"/>
</dbReference>
<evidence type="ECO:0000313" key="5">
    <source>
        <dbReference type="EMBL" id="KXI27713.1"/>
    </source>
</evidence>
<dbReference type="GO" id="GO:0016787">
    <property type="term" value="F:hydrolase activity"/>
    <property type="evidence" value="ECO:0007669"/>
    <property type="project" value="InterPro"/>
</dbReference>
<feature type="active site" description="Proton acceptor" evidence="1">
    <location>
        <position position="4"/>
    </location>
</feature>
<keyword evidence="6" id="KW-1185">Reference proteome</keyword>
<dbReference type="OrthoDB" id="9811262at2"/>
<evidence type="ECO:0000256" key="1">
    <source>
        <dbReference type="PIRSR" id="PIRSR640255-1"/>
    </source>
</evidence>
<feature type="domain" description="DNA/RNA non-specific endonuclease/pyrophosphatase/phosphodiesterase" evidence="4">
    <location>
        <begin position="1"/>
        <end position="145"/>
    </location>
</feature>
<dbReference type="InterPro" id="IPR044929">
    <property type="entry name" value="DNA/RNA_non-sp_Endonuclease_sf"/>
</dbReference>
<evidence type="ECO:0000313" key="6">
    <source>
        <dbReference type="Proteomes" id="UP000070299"/>
    </source>
</evidence>
<feature type="binding site" evidence="2">
    <location>
        <position position="35"/>
    </location>
    <ligand>
        <name>Mg(2+)</name>
        <dbReference type="ChEBI" id="CHEBI:18420"/>
        <note>catalytic</note>
    </ligand>
</feature>
<evidence type="ECO:0008006" key="7">
    <source>
        <dbReference type="Google" id="ProtNLM"/>
    </source>
</evidence>
<dbReference type="Gene3D" id="3.40.570.10">
    <property type="entry name" value="Extracellular Endonuclease, subunit A"/>
    <property type="match status" value="1"/>
</dbReference>
<dbReference type="GO" id="GO:0004519">
    <property type="term" value="F:endonuclease activity"/>
    <property type="evidence" value="ECO:0007669"/>
    <property type="project" value="TreeGrafter"/>
</dbReference>
<dbReference type="EMBL" id="LSNE01000009">
    <property type="protein sequence ID" value="KXI27713.1"/>
    <property type="molecule type" value="Genomic_DNA"/>
</dbReference>
<dbReference type="AlphaFoldDB" id="A0A148KN15"/>
<dbReference type="GO" id="GO:0003676">
    <property type="term" value="F:nucleic acid binding"/>
    <property type="evidence" value="ECO:0007669"/>
    <property type="project" value="InterPro"/>
</dbReference>
<dbReference type="STRING" id="1799789.AX660_19370"/>
<dbReference type="InterPro" id="IPR001604">
    <property type="entry name" value="Endo_G_ENPP1-like_dom"/>
</dbReference>
<dbReference type="Pfam" id="PF01223">
    <property type="entry name" value="Endonuclease_NS"/>
    <property type="match status" value="1"/>
</dbReference>
<comment type="caution">
    <text evidence="5">The sequence shown here is derived from an EMBL/GenBank/DDBJ whole genome shotgun (WGS) entry which is preliminary data.</text>
</comment>
<keyword evidence="2" id="KW-0479">Metal-binding</keyword>
<feature type="non-terminal residue" evidence="5">
    <location>
        <position position="1"/>
    </location>
</feature>
<dbReference type="PANTHER" id="PTHR13966:SF5">
    <property type="entry name" value="ENDONUCLEASE G, MITOCHONDRIAL"/>
    <property type="match status" value="1"/>
</dbReference>
<dbReference type="GO" id="GO:0046872">
    <property type="term" value="F:metal ion binding"/>
    <property type="evidence" value="ECO:0007669"/>
    <property type="project" value="UniProtKB-KW"/>
</dbReference>
<organism evidence="5 6">
    <name type="scientific">Paraglaciecola hydrolytica</name>
    <dbReference type="NCBI Taxonomy" id="1799789"/>
    <lineage>
        <taxon>Bacteria</taxon>
        <taxon>Pseudomonadati</taxon>
        <taxon>Pseudomonadota</taxon>
        <taxon>Gammaproteobacteria</taxon>
        <taxon>Alteromonadales</taxon>
        <taxon>Alteromonadaceae</taxon>
        <taxon>Paraglaciecola</taxon>
    </lineage>
</organism>
<dbReference type="InterPro" id="IPR044925">
    <property type="entry name" value="His-Me_finger_sf"/>
</dbReference>
<name>A0A148KN15_9ALTE</name>
<reference evidence="6" key="1">
    <citation type="submission" date="2016-02" db="EMBL/GenBank/DDBJ databases">
        <authorList>
            <person name="Schultz-Johansen M."/>
            <person name="Glaring M.A."/>
            <person name="Bech P.K."/>
            <person name="Stougaard P."/>
        </authorList>
    </citation>
    <scope>NUCLEOTIDE SEQUENCE [LARGE SCALE GENOMIC DNA]</scope>
    <source>
        <strain evidence="6">S66</strain>
    </source>
</reference>
<protein>
    <recommendedName>
        <fullName evidence="7">Endonuclease</fullName>
    </recommendedName>
</protein>
<dbReference type="InterPro" id="IPR020821">
    <property type="entry name" value="ENPP1-3/EXOG-like_nuc-like"/>
</dbReference>
<proteinExistence type="predicted"/>
<sequence length="160" mass="18313">DRGHLVASANQIDSDIQNSETFLLSNMSPQTPSFNRSKWRELEDAIRKLDSKPNVLETYVLTGPIFDFMANIKLIGEKDKNGISVPVPSHFYKCILTEEKNGSLKMWAFEMENAALNMPLYAYRVSTAYLEQRVGMLIWGNLSGPEIDKEKSKIRSMWTY</sequence>
<dbReference type="SMART" id="SM00477">
    <property type="entry name" value="NUC"/>
    <property type="match status" value="1"/>
</dbReference>